<evidence type="ECO:0000256" key="1">
    <source>
        <dbReference type="ARBA" id="ARBA00022669"/>
    </source>
</evidence>
<dbReference type="InterPro" id="IPR001223">
    <property type="entry name" value="Glyco_hydro18_cat"/>
</dbReference>
<evidence type="ECO:0000259" key="5">
    <source>
        <dbReference type="PROSITE" id="PS51910"/>
    </source>
</evidence>
<sequence>MLVDGEDSAAAKVIVHNSRRLTSANMDKCAGGRSGGQLLRRDSASMGRLLSFFWSLTFLLLLEVREVNASPAGRDCAKRAVGYITSWGKQPFTDEQAKRLTHLVYAFFVMKPNGELHLESETARQRLTEIMKVARAHPHLKVLYAIGGWENSQYFSLLTADHPRRSILIKNMIQTMKEFGFDGIDIDWEYPVTGGAFEGTPADRKNYVHLMRELRNQLRELEEEQGRSDGYLISFAGAAGHWVLKPGYDLAQLVKYVDFVNVMSYDYFGAWASKWGAFTGPPAPLHFAMPKKFSGRMNVHATLKYYSCQLKATNKINMGVPFYGRFWHNVGDAVDPADDMWRTATATNTEGTKFEGGDVQWRDLASKFDVSQSKFHSGAKSPFIWLAANKTFVGYENKESLGHKVDYVVENNIGGVMIWAIDFDDDQLTLLKATTENGLCLSSKVSFNYKCSPINDQRWWTYDDGEDMAGMCGKSAPLYDGFYPVCDPDDPGHACCGKYGYCGSGPEFCSCPECVDYGADPSLILKEPIKPTQAITWYTSDAGDGKRGRCGREVPPLSGEAPTCNPDDPTAHCCSNGGYCGNTKEHCECVGCVDFSKQRDFKYKPLQWWTFGENPANVGRCGPDAPRLSTGKTPKCDPDSEAFCCSQSGYCGKGESYCTCLGCVDFKANPNYEY</sequence>
<dbReference type="InterPro" id="IPR001002">
    <property type="entry name" value="Chitin-bd_1"/>
</dbReference>
<accession>A0A8S1HD68</accession>
<dbReference type="PANTHER" id="PTHR46073">
    <property type="entry name" value="CHITINASE"/>
    <property type="match status" value="1"/>
</dbReference>
<dbReference type="Gene3D" id="3.20.20.80">
    <property type="entry name" value="Glycosidases"/>
    <property type="match status" value="1"/>
</dbReference>
<dbReference type="InterPro" id="IPR001579">
    <property type="entry name" value="Glyco_hydro_18_chit_AS"/>
</dbReference>
<evidence type="ECO:0000256" key="4">
    <source>
        <dbReference type="RuleBase" id="RU000489"/>
    </source>
</evidence>
<dbReference type="PROSITE" id="PS51910">
    <property type="entry name" value="GH18_2"/>
    <property type="match status" value="1"/>
</dbReference>
<gene>
    <name evidence="6" type="ORF">CAUJ_LOCUS8157</name>
</gene>
<proteinExistence type="predicted"/>
<dbReference type="InterPro" id="IPR029070">
    <property type="entry name" value="Chitinase_insertion_sf"/>
</dbReference>
<dbReference type="SUPFAM" id="SSF51445">
    <property type="entry name" value="(Trans)glycosidases"/>
    <property type="match status" value="1"/>
</dbReference>
<dbReference type="GO" id="GO:0004568">
    <property type="term" value="F:chitinase activity"/>
    <property type="evidence" value="ECO:0007669"/>
    <property type="project" value="UniProtKB-ARBA"/>
</dbReference>
<dbReference type="SUPFAM" id="SSF54556">
    <property type="entry name" value="Chitinase insertion domain"/>
    <property type="match status" value="1"/>
</dbReference>
<dbReference type="OrthoDB" id="10063355at2759"/>
<dbReference type="Pfam" id="PF00704">
    <property type="entry name" value="Glyco_hydro_18"/>
    <property type="match status" value="1"/>
</dbReference>
<dbReference type="CDD" id="cd10909">
    <property type="entry name" value="ChtBD1_GH18_2"/>
    <property type="match status" value="3"/>
</dbReference>
<dbReference type="Proteomes" id="UP000835052">
    <property type="component" value="Unassembled WGS sequence"/>
</dbReference>
<dbReference type="GO" id="GO:0006032">
    <property type="term" value="P:chitin catabolic process"/>
    <property type="evidence" value="ECO:0007669"/>
    <property type="project" value="UniProtKB-ARBA"/>
</dbReference>
<dbReference type="SMART" id="SM00636">
    <property type="entry name" value="Glyco_18"/>
    <property type="match status" value="1"/>
</dbReference>
<evidence type="ECO:0000256" key="3">
    <source>
        <dbReference type="ARBA" id="ARBA00023295"/>
    </source>
</evidence>
<dbReference type="GO" id="GO:0008061">
    <property type="term" value="F:chitin binding"/>
    <property type="evidence" value="ECO:0007669"/>
    <property type="project" value="UniProtKB-KW"/>
</dbReference>
<keyword evidence="1" id="KW-0147">Chitin-binding</keyword>
<dbReference type="InterPro" id="IPR017853">
    <property type="entry name" value="GH"/>
</dbReference>
<dbReference type="GO" id="GO:0005975">
    <property type="term" value="P:carbohydrate metabolic process"/>
    <property type="evidence" value="ECO:0007669"/>
    <property type="project" value="InterPro"/>
</dbReference>
<dbReference type="Gene3D" id="3.30.60.10">
    <property type="entry name" value="Endochitinase-like"/>
    <property type="match status" value="2"/>
</dbReference>
<evidence type="ECO:0000313" key="7">
    <source>
        <dbReference type="Proteomes" id="UP000835052"/>
    </source>
</evidence>
<dbReference type="EMBL" id="CAJGYM010000026">
    <property type="protein sequence ID" value="CAD6192238.1"/>
    <property type="molecule type" value="Genomic_DNA"/>
</dbReference>
<dbReference type="AlphaFoldDB" id="A0A8S1HD68"/>
<feature type="domain" description="GH18" evidence="5">
    <location>
        <begin position="78"/>
        <end position="441"/>
    </location>
</feature>
<reference evidence="6" key="1">
    <citation type="submission" date="2020-10" db="EMBL/GenBank/DDBJ databases">
        <authorList>
            <person name="Kikuchi T."/>
        </authorList>
    </citation>
    <scope>NUCLEOTIDE SEQUENCE</scope>
    <source>
        <strain evidence="6">NKZ352</strain>
    </source>
</reference>
<evidence type="ECO:0000256" key="2">
    <source>
        <dbReference type="ARBA" id="ARBA00022801"/>
    </source>
</evidence>
<keyword evidence="2 4" id="KW-0378">Hydrolase</keyword>
<organism evidence="6 7">
    <name type="scientific">Caenorhabditis auriculariae</name>
    <dbReference type="NCBI Taxonomy" id="2777116"/>
    <lineage>
        <taxon>Eukaryota</taxon>
        <taxon>Metazoa</taxon>
        <taxon>Ecdysozoa</taxon>
        <taxon>Nematoda</taxon>
        <taxon>Chromadorea</taxon>
        <taxon>Rhabditida</taxon>
        <taxon>Rhabditina</taxon>
        <taxon>Rhabditomorpha</taxon>
        <taxon>Rhabditoidea</taxon>
        <taxon>Rhabditidae</taxon>
        <taxon>Peloderinae</taxon>
        <taxon>Caenorhabditis</taxon>
    </lineage>
</organism>
<keyword evidence="3 4" id="KW-0326">Glycosidase</keyword>
<keyword evidence="7" id="KW-1185">Reference proteome</keyword>
<dbReference type="PANTHER" id="PTHR46073:SF4">
    <property type="entry name" value="GH18 DOMAIN-CONTAINING PROTEIN"/>
    <property type="match status" value="1"/>
</dbReference>
<dbReference type="PROSITE" id="PS01095">
    <property type="entry name" value="GH18_1"/>
    <property type="match status" value="1"/>
</dbReference>
<dbReference type="Gene3D" id="3.10.50.10">
    <property type="match status" value="1"/>
</dbReference>
<name>A0A8S1HD68_9PELO</name>
<evidence type="ECO:0000313" key="6">
    <source>
        <dbReference type="EMBL" id="CAD6192238.1"/>
    </source>
</evidence>
<dbReference type="InterPro" id="IPR011583">
    <property type="entry name" value="Chitinase_II/V-like_cat"/>
</dbReference>
<protein>
    <recommendedName>
        <fullName evidence="5">GH18 domain-containing protein</fullName>
    </recommendedName>
</protein>
<dbReference type="InterPro" id="IPR036861">
    <property type="entry name" value="Endochitinase-like_sf"/>
</dbReference>
<comment type="caution">
    <text evidence="6">The sequence shown here is derived from an EMBL/GenBank/DDBJ whole genome shotgun (WGS) entry which is preliminary data.</text>
</comment>
<dbReference type="SMART" id="SM00270">
    <property type="entry name" value="ChtBD1"/>
    <property type="match status" value="3"/>
</dbReference>